<dbReference type="GO" id="GO:0000272">
    <property type="term" value="P:polysaccharide catabolic process"/>
    <property type="evidence" value="ECO:0007669"/>
    <property type="project" value="UniProtKB-KW"/>
</dbReference>
<feature type="chain" id="PRO_5037105337" description="Beta-xylanase" evidence="6">
    <location>
        <begin position="29"/>
        <end position="385"/>
    </location>
</feature>
<dbReference type="RefSeq" id="WP_191616543.1">
    <property type="nucleotide sequence ID" value="NZ_JACYFG010000007.1"/>
</dbReference>
<keyword evidence="2 5" id="KW-0119">Carbohydrate metabolism</keyword>
<protein>
    <recommendedName>
        <fullName evidence="5">Beta-xylanase</fullName>
        <ecNumber evidence="5">3.2.1.8</ecNumber>
    </recommendedName>
</protein>
<name>A0A927F9K1_9BACT</name>
<dbReference type="PANTHER" id="PTHR31490">
    <property type="entry name" value="GLYCOSYL HYDROLASE"/>
    <property type="match status" value="1"/>
</dbReference>
<keyword evidence="3 5" id="KW-0326">Glycosidase</keyword>
<dbReference type="InterPro" id="IPR017853">
    <property type="entry name" value="GH"/>
</dbReference>
<dbReference type="InterPro" id="IPR044846">
    <property type="entry name" value="GH10"/>
</dbReference>
<dbReference type="EC" id="3.2.1.8" evidence="5"/>
<reference evidence="8" key="1">
    <citation type="submission" date="2020-09" db="EMBL/GenBank/DDBJ databases">
        <title>Pelagicoccus enzymogenes sp. nov. with an EPS production, isolated from marine sediment.</title>
        <authorList>
            <person name="Feng X."/>
        </authorList>
    </citation>
    <scope>NUCLEOTIDE SEQUENCE</scope>
    <source>
        <strain evidence="8">NFK12</strain>
    </source>
</reference>
<dbReference type="SUPFAM" id="SSF51445">
    <property type="entry name" value="(Trans)glycosidases"/>
    <property type="match status" value="1"/>
</dbReference>
<dbReference type="AlphaFoldDB" id="A0A927F9K1"/>
<gene>
    <name evidence="8" type="ORF">IEN85_07920</name>
</gene>
<dbReference type="GO" id="GO:0031176">
    <property type="term" value="F:endo-1,4-beta-xylanase activity"/>
    <property type="evidence" value="ECO:0007669"/>
    <property type="project" value="UniProtKB-EC"/>
</dbReference>
<comment type="catalytic activity">
    <reaction evidence="5">
        <text>Endohydrolysis of (1-&gt;4)-beta-D-xylosidic linkages in xylans.</text>
        <dbReference type="EC" id="3.2.1.8"/>
    </reaction>
</comment>
<evidence type="ECO:0000313" key="8">
    <source>
        <dbReference type="EMBL" id="MBD5779418.1"/>
    </source>
</evidence>
<dbReference type="InterPro" id="IPR001000">
    <property type="entry name" value="GH10_dom"/>
</dbReference>
<evidence type="ECO:0000256" key="2">
    <source>
        <dbReference type="ARBA" id="ARBA00023277"/>
    </source>
</evidence>
<dbReference type="PROSITE" id="PS51257">
    <property type="entry name" value="PROKAR_LIPOPROTEIN"/>
    <property type="match status" value="1"/>
</dbReference>
<evidence type="ECO:0000256" key="1">
    <source>
        <dbReference type="ARBA" id="ARBA00022801"/>
    </source>
</evidence>
<comment type="caution">
    <text evidence="8">The sequence shown here is derived from an EMBL/GenBank/DDBJ whole genome shotgun (WGS) entry which is preliminary data.</text>
</comment>
<keyword evidence="9" id="KW-1185">Reference proteome</keyword>
<feature type="domain" description="GH10" evidence="7">
    <location>
        <begin position="30"/>
        <end position="379"/>
    </location>
</feature>
<dbReference type="SMART" id="SM00633">
    <property type="entry name" value="Glyco_10"/>
    <property type="match status" value="1"/>
</dbReference>
<dbReference type="PROSITE" id="PS51760">
    <property type="entry name" value="GH10_2"/>
    <property type="match status" value="1"/>
</dbReference>
<dbReference type="PANTHER" id="PTHR31490:SF90">
    <property type="entry name" value="ENDO-1,4-BETA-XYLANASE A"/>
    <property type="match status" value="1"/>
</dbReference>
<evidence type="ECO:0000256" key="6">
    <source>
        <dbReference type="SAM" id="SignalP"/>
    </source>
</evidence>
<proteinExistence type="inferred from homology"/>
<evidence type="ECO:0000256" key="4">
    <source>
        <dbReference type="ARBA" id="ARBA00023326"/>
    </source>
</evidence>
<dbReference type="Gene3D" id="3.20.20.80">
    <property type="entry name" value="Glycosidases"/>
    <property type="match status" value="1"/>
</dbReference>
<evidence type="ECO:0000256" key="3">
    <source>
        <dbReference type="ARBA" id="ARBA00023295"/>
    </source>
</evidence>
<accession>A0A927F9K1</accession>
<evidence type="ECO:0000313" key="9">
    <source>
        <dbReference type="Proteomes" id="UP000622317"/>
    </source>
</evidence>
<dbReference type="Proteomes" id="UP000622317">
    <property type="component" value="Unassembled WGS sequence"/>
</dbReference>
<evidence type="ECO:0000256" key="5">
    <source>
        <dbReference type="RuleBase" id="RU361174"/>
    </source>
</evidence>
<dbReference type="PRINTS" id="PR00134">
    <property type="entry name" value="GLHYDRLASE10"/>
</dbReference>
<keyword evidence="1 5" id="KW-0378">Hydrolase</keyword>
<keyword evidence="4 5" id="KW-0624">Polysaccharide degradation</keyword>
<keyword evidence="6" id="KW-0732">Signal</keyword>
<dbReference type="Pfam" id="PF00331">
    <property type="entry name" value="Glyco_hydro_10"/>
    <property type="match status" value="1"/>
</dbReference>
<sequence length="385" mass="43536">MPRNHFRQIASTTTLAALALTATSCNQASNDEIPSLHEAFEGLFLIGGTLSNSMLQDPSDPGYAIVEKHFNSLSPENCMKWGNMNPSPEVSNYDLIDSFTEYGASNNQALVGHTLFWHSQTPEWVYQDEAGKDLTRDALLARMRERATLMAEKWGDHILYWDVVNESIMSDGSWRQSKYQQIIGDDFTEQAFRIASEVLPHHAKLLYNDYNMTDAGRRDAIVAMVKDFKSKGLRIDGIGMQGHWLMDYPDTEDIAASIRAFGSTGAKVHITELDLDLLGRSSFFGADVDIKRLTANSENNPFPDGVLPSSEEHRFALRYEEIFQMLVAEAEHIERVTFWGISDKTSWLNNFPVRGRTNFALLFDRQFQPKPAFYRVLNAASKTDN</sequence>
<evidence type="ECO:0000259" key="7">
    <source>
        <dbReference type="PROSITE" id="PS51760"/>
    </source>
</evidence>
<organism evidence="8 9">
    <name type="scientific">Pelagicoccus enzymogenes</name>
    <dbReference type="NCBI Taxonomy" id="2773457"/>
    <lineage>
        <taxon>Bacteria</taxon>
        <taxon>Pseudomonadati</taxon>
        <taxon>Verrucomicrobiota</taxon>
        <taxon>Opitutia</taxon>
        <taxon>Puniceicoccales</taxon>
        <taxon>Pelagicoccaceae</taxon>
        <taxon>Pelagicoccus</taxon>
    </lineage>
</organism>
<comment type="similarity">
    <text evidence="5">Belongs to the glycosyl hydrolase 10 (cellulase F) family.</text>
</comment>
<dbReference type="EMBL" id="JACYFG010000007">
    <property type="protein sequence ID" value="MBD5779418.1"/>
    <property type="molecule type" value="Genomic_DNA"/>
</dbReference>
<feature type="signal peptide" evidence="6">
    <location>
        <begin position="1"/>
        <end position="28"/>
    </location>
</feature>